<evidence type="ECO:0000313" key="2">
    <source>
        <dbReference type="Proteomes" id="UP000257109"/>
    </source>
</evidence>
<organism evidence="1 2">
    <name type="scientific">Mucuna pruriens</name>
    <name type="common">Velvet bean</name>
    <name type="synonym">Dolichos pruriens</name>
    <dbReference type="NCBI Taxonomy" id="157652"/>
    <lineage>
        <taxon>Eukaryota</taxon>
        <taxon>Viridiplantae</taxon>
        <taxon>Streptophyta</taxon>
        <taxon>Embryophyta</taxon>
        <taxon>Tracheophyta</taxon>
        <taxon>Spermatophyta</taxon>
        <taxon>Magnoliopsida</taxon>
        <taxon>eudicotyledons</taxon>
        <taxon>Gunneridae</taxon>
        <taxon>Pentapetalae</taxon>
        <taxon>rosids</taxon>
        <taxon>fabids</taxon>
        <taxon>Fabales</taxon>
        <taxon>Fabaceae</taxon>
        <taxon>Papilionoideae</taxon>
        <taxon>50 kb inversion clade</taxon>
        <taxon>NPAAA clade</taxon>
        <taxon>indigoferoid/millettioid clade</taxon>
        <taxon>Phaseoleae</taxon>
        <taxon>Mucuna</taxon>
    </lineage>
</organism>
<reference evidence="1" key="1">
    <citation type="submission" date="2018-05" db="EMBL/GenBank/DDBJ databases">
        <title>Draft genome of Mucuna pruriens seed.</title>
        <authorList>
            <person name="Nnadi N.E."/>
            <person name="Vos R."/>
            <person name="Hasami M.H."/>
            <person name="Devisetty U.K."/>
            <person name="Aguiy J.C."/>
        </authorList>
    </citation>
    <scope>NUCLEOTIDE SEQUENCE [LARGE SCALE GENOMIC DNA]</scope>
    <source>
        <strain evidence="1">JCA_2017</strain>
    </source>
</reference>
<accession>A0A371HRG4</accession>
<proteinExistence type="predicted"/>
<keyword evidence="2" id="KW-1185">Reference proteome</keyword>
<comment type="caution">
    <text evidence="1">The sequence shown here is derived from an EMBL/GenBank/DDBJ whole genome shotgun (WGS) entry which is preliminary data.</text>
</comment>
<name>A0A371HRG4_MUCPR</name>
<dbReference type="AlphaFoldDB" id="A0A371HRG4"/>
<gene>
    <name evidence="1" type="ORF">CR513_10811</name>
</gene>
<dbReference type="Proteomes" id="UP000257109">
    <property type="component" value="Unassembled WGS sequence"/>
</dbReference>
<dbReference type="EMBL" id="QJKJ01001894">
    <property type="protein sequence ID" value="RDY05372.1"/>
    <property type="molecule type" value="Genomic_DNA"/>
</dbReference>
<sequence>MAHVQAGKEKKLQLQELEELRLEAYENSRIYKQKILRKEFKVSQKVLLFNSKLKLIIGKLRSRWDGPFYNSEMRLATKSSKSTGTN</sequence>
<feature type="non-terminal residue" evidence="1">
    <location>
        <position position="1"/>
    </location>
</feature>
<dbReference type="OrthoDB" id="1741700at2759"/>
<protein>
    <submittedName>
        <fullName evidence="1">Uncharacterized protein</fullName>
    </submittedName>
</protein>
<evidence type="ECO:0000313" key="1">
    <source>
        <dbReference type="EMBL" id="RDY05372.1"/>
    </source>
</evidence>